<accession>A0A4Y3KLV0</accession>
<dbReference type="EMBL" id="BJLQ01000011">
    <property type="protein sequence ID" value="GEA84115.1"/>
    <property type="molecule type" value="Genomic_DNA"/>
</dbReference>
<dbReference type="AlphaFoldDB" id="A0A4Y3KLV0"/>
<gene>
    <name evidence="2" type="ORF">CGE01nite_13660</name>
</gene>
<keyword evidence="3" id="KW-1185">Reference proteome</keyword>
<dbReference type="Proteomes" id="UP000320461">
    <property type="component" value="Unassembled WGS sequence"/>
</dbReference>
<evidence type="ECO:0000313" key="2">
    <source>
        <dbReference type="EMBL" id="GEA84115.1"/>
    </source>
</evidence>
<evidence type="ECO:0000256" key="1">
    <source>
        <dbReference type="SAM" id="MobiDB-lite"/>
    </source>
</evidence>
<feature type="compositionally biased region" description="Basic and acidic residues" evidence="1">
    <location>
        <begin position="32"/>
        <end position="52"/>
    </location>
</feature>
<protein>
    <submittedName>
        <fullName evidence="2">Uncharacterized protein</fullName>
    </submittedName>
</protein>
<comment type="caution">
    <text evidence="2">The sequence shown here is derived from an EMBL/GenBank/DDBJ whole genome shotgun (WGS) entry which is preliminary data.</text>
</comment>
<name>A0A4Y3KLV0_9CELL</name>
<proteinExistence type="predicted"/>
<sequence>MVAGATSLAAPRGSRTVVGAGSASTRVGTGRTVRDQERVGGRPGGDDAERPREAVADAQTVGGALGQARVLVRDGGDPKVLVGLAPARCCGPGTCLGQGIKTGEDADYSRAPRVRRGGWISR</sequence>
<organism evidence="2 3">
    <name type="scientific">Cellulomonas gelida</name>
    <dbReference type="NCBI Taxonomy" id="1712"/>
    <lineage>
        <taxon>Bacteria</taxon>
        <taxon>Bacillati</taxon>
        <taxon>Actinomycetota</taxon>
        <taxon>Actinomycetes</taxon>
        <taxon>Micrococcales</taxon>
        <taxon>Cellulomonadaceae</taxon>
        <taxon>Cellulomonas</taxon>
    </lineage>
</organism>
<feature type="region of interest" description="Disordered" evidence="1">
    <location>
        <begin position="1"/>
        <end position="52"/>
    </location>
</feature>
<evidence type="ECO:0000313" key="3">
    <source>
        <dbReference type="Proteomes" id="UP000320461"/>
    </source>
</evidence>
<reference evidence="2 3" key="1">
    <citation type="submission" date="2019-06" db="EMBL/GenBank/DDBJ databases">
        <title>Whole genome shotgun sequence of Cellulomonas gelida NBRC 3748.</title>
        <authorList>
            <person name="Hosoyama A."/>
            <person name="Uohara A."/>
            <person name="Ohji S."/>
            <person name="Ichikawa N."/>
        </authorList>
    </citation>
    <scope>NUCLEOTIDE SEQUENCE [LARGE SCALE GENOMIC DNA]</scope>
    <source>
        <strain evidence="2 3">NBRC 3748</strain>
    </source>
</reference>